<name>A0ABY4SJ92_9CAUL</name>
<keyword evidence="2" id="KW-0282">Flagellum</keyword>
<feature type="compositionally biased region" description="Low complexity" evidence="1">
    <location>
        <begin position="1"/>
        <end position="46"/>
    </location>
</feature>
<organism evidence="2 3">
    <name type="scientific">Brevundimonas albigilva</name>
    <dbReference type="NCBI Taxonomy" id="1312364"/>
    <lineage>
        <taxon>Bacteria</taxon>
        <taxon>Pseudomonadati</taxon>
        <taxon>Pseudomonadota</taxon>
        <taxon>Alphaproteobacteria</taxon>
        <taxon>Caulobacterales</taxon>
        <taxon>Caulobacteraceae</taxon>
        <taxon>Brevundimonas</taxon>
    </lineage>
</organism>
<reference evidence="2" key="1">
    <citation type="submission" date="2022-05" db="EMBL/GenBank/DDBJ databases">
        <title>Brevundimonas albigilva TT17 genome sequence.</title>
        <authorList>
            <person name="Lee K."/>
            <person name="Son H."/>
        </authorList>
    </citation>
    <scope>NUCLEOTIDE SEQUENCE</scope>
    <source>
        <strain evidence="2">TT17</strain>
    </source>
</reference>
<dbReference type="EMBL" id="CP097649">
    <property type="protein sequence ID" value="URI13954.1"/>
    <property type="molecule type" value="Genomic_DNA"/>
</dbReference>
<dbReference type="Pfam" id="PF10768">
    <property type="entry name" value="FliX"/>
    <property type="match status" value="1"/>
</dbReference>
<proteinExistence type="predicted"/>
<dbReference type="InterPro" id="IPR019704">
    <property type="entry name" value="Flagellar_assmbl_FliX_class2"/>
</dbReference>
<gene>
    <name evidence="2" type="ORF">M8231_08925</name>
</gene>
<evidence type="ECO:0000256" key="1">
    <source>
        <dbReference type="SAM" id="MobiDB-lite"/>
    </source>
</evidence>
<keyword evidence="2" id="KW-0966">Cell projection</keyword>
<keyword evidence="2" id="KW-0969">Cilium</keyword>
<dbReference type="RefSeq" id="WP_250201298.1">
    <property type="nucleotide sequence ID" value="NZ_CP097649.1"/>
</dbReference>
<protein>
    <submittedName>
        <fullName evidence="2">Flagellar assembly regulator FliX</fullName>
    </submittedName>
</protein>
<dbReference type="Proteomes" id="UP001055429">
    <property type="component" value="Chromosome"/>
</dbReference>
<accession>A0ABY4SJ92</accession>
<evidence type="ECO:0000313" key="3">
    <source>
        <dbReference type="Proteomes" id="UP001055429"/>
    </source>
</evidence>
<feature type="region of interest" description="Disordered" evidence="1">
    <location>
        <begin position="1"/>
        <end position="47"/>
    </location>
</feature>
<keyword evidence="3" id="KW-1185">Reference proteome</keyword>
<sequence>MKITGPAALGASSSARPSRPASGFSLGSAPSASATGAAAPTASTSGVSDVSALMALQGVEGPLERRRRAVRRGGGLLDRLDELKLALLGGEADEAALRRLSRALQEERPEAGEEAGLNAVLDEIDLRASVELAKAEMRRADPRTRS</sequence>
<evidence type="ECO:0000313" key="2">
    <source>
        <dbReference type="EMBL" id="URI13954.1"/>
    </source>
</evidence>